<dbReference type="RefSeq" id="WP_092612113.1">
    <property type="nucleotide sequence ID" value="NZ_FMYF01000009.1"/>
</dbReference>
<dbReference type="STRING" id="1577474.GA0111570_10988"/>
<evidence type="ECO:0000313" key="1">
    <source>
        <dbReference type="EMBL" id="SDB92951.1"/>
    </source>
</evidence>
<accession>A0A1G6HFF1</accession>
<dbReference type="OrthoDB" id="4734201at2"/>
<dbReference type="Proteomes" id="UP000199086">
    <property type="component" value="Unassembled WGS sequence"/>
</dbReference>
<sequence>MRTLEIVRAGYGLVLLVAPDAVEGRLLEPGDRPARIALRVLGARHLLQAVLTAGDSHKARRVGGTVDVVHALSMLALLAEPDRGRRVAAAISAVAALALGVAELR</sequence>
<gene>
    <name evidence="1" type="ORF">GA0111570_10988</name>
</gene>
<name>A0A1G6HFF1_9ACTN</name>
<evidence type="ECO:0000313" key="2">
    <source>
        <dbReference type="Proteomes" id="UP000199086"/>
    </source>
</evidence>
<dbReference type="EMBL" id="FMYF01000009">
    <property type="protein sequence ID" value="SDB92951.1"/>
    <property type="molecule type" value="Genomic_DNA"/>
</dbReference>
<keyword evidence="2" id="KW-1185">Reference proteome</keyword>
<proteinExistence type="predicted"/>
<dbReference type="AlphaFoldDB" id="A0A1G6HFF1"/>
<organism evidence="1 2">
    <name type="scientific">Raineyella antarctica</name>
    <dbReference type="NCBI Taxonomy" id="1577474"/>
    <lineage>
        <taxon>Bacteria</taxon>
        <taxon>Bacillati</taxon>
        <taxon>Actinomycetota</taxon>
        <taxon>Actinomycetes</taxon>
        <taxon>Propionibacteriales</taxon>
        <taxon>Propionibacteriaceae</taxon>
        <taxon>Raineyella</taxon>
    </lineage>
</organism>
<reference evidence="1 2" key="1">
    <citation type="submission" date="2016-06" db="EMBL/GenBank/DDBJ databases">
        <authorList>
            <person name="Olsen C.W."/>
            <person name="Carey S."/>
            <person name="Hinshaw L."/>
            <person name="Karasin A.I."/>
        </authorList>
    </citation>
    <scope>NUCLEOTIDE SEQUENCE [LARGE SCALE GENOMIC DNA]</scope>
    <source>
        <strain evidence="1 2">LZ-22</strain>
    </source>
</reference>
<protein>
    <submittedName>
        <fullName evidence="1">Uncharacterized protein</fullName>
    </submittedName>
</protein>